<evidence type="ECO:0000313" key="2">
    <source>
        <dbReference type="EMBL" id="NKC69049.1"/>
    </source>
</evidence>
<reference evidence="2 3" key="1">
    <citation type="submission" date="2020-03" db="EMBL/GenBank/DDBJ databases">
        <title>Bacterial samples isolated from urine from healthy bovine heifers (Gyr breed).</title>
        <authorList>
            <person name="Giannattasio-Ferraz S."/>
            <person name="Maskeri L."/>
            <person name="Penido A."/>
            <person name="Barbosa-Stancioli E.F."/>
            <person name="Putonti C."/>
        </authorList>
    </citation>
    <scope>NUCLEOTIDE SEQUENCE [LARGE SCALE GENOMIC DNA]</scope>
    <source>
        <strain evidence="2 3">UFMG-H7</strain>
    </source>
</reference>
<accession>A0A7X6DB11</accession>
<dbReference type="EMBL" id="JAAVMB010000019">
    <property type="protein sequence ID" value="NKC69049.1"/>
    <property type="molecule type" value="Genomic_DNA"/>
</dbReference>
<dbReference type="RefSeq" id="WP_167808093.1">
    <property type="nucleotide sequence ID" value="NZ_JAAVMB010000019.1"/>
</dbReference>
<comment type="caution">
    <text evidence="2">The sequence shown here is derived from an EMBL/GenBank/DDBJ whole genome shotgun (WGS) entry which is preliminary data.</text>
</comment>
<name>A0A7X6DB11_9ENTE</name>
<proteinExistence type="predicted"/>
<evidence type="ECO:0000313" key="3">
    <source>
        <dbReference type="Proteomes" id="UP000521358"/>
    </source>
</evidence>
<feature type="region of interest" description="Disordered" evidence="1">
    <location>
        <begin position="27"/>
        <end position="68"/>
    </location>
</feature>
<organism evidence="2 3">
    <name type="scientific">Vagococcus fluvialis</name>
    <dbReference type="NCBI Taxonomy" id="2738"/>
    <lineage>
        <taxon>Bacteria</taxon>
        <taxon>Bacillati</taxon>
        <taxon>Bacillota</taxon>
        <taxon>Bacilli</taxon>
        <taxon>Lactobacillales</taxon>
        <taxon>Enterococcaceae</taxon>
        <taxon>Vagococcus</taxon>
    </lineage>
</organism>
<evidence type="ECO:0000256" key="1">
    <source>
        <dbReference type="SAM" id="MobiDB-lite"/>
    </source>
</evidence>
<dbReference type="AlphaFoldDB" id="A0A7X6DB11"/>
<dbReference type="Proteomes" id="UP000521358">
    <property type="component" value="Unassembled WGS sequence"/>
</dbReference>
<protein>
    <submittedName>
        <fullName evidence="2">Uncharacterized protein</fullName>
    </submittedName>
</protein>
<gene>
    <name evidence="2" type="ORF">HED35_13210</name>
</gene>
<sequence>MAIGNPQLAELLKKQLQDEKVEQVEVKENTVESVETTSEEEVTEKQTEAVETTSIELPSLKKQENRKPYPFTLKPSVRKKITKLAKENGYKSASAFVNDVFESL</sequence>